<proteinExistence type="predicted"/>
<reference evidence="2" key="2">
    <citation type="submission" date="2020-05" db="UniProtKB">
        <authorList>
            <consortium name="EnsemblMetazoa"/>
        </authorList>
    </citation>
    <scope>IDENTIFICATION</scope>
    <source>
        <strain evidence="2">FAR1</strain>
    </source>
</reference>
<accession>A0A182Q5D8</accession>
<feature type="compositionally biased region" description="Polar residues" evidence="1">
    <location>
        <begin position="171"/>
        <end position="185"/>
    </location>
</feature>
<feature type="region of interest" description="Disordered" evidence="1">
    <location>
        <begin position="392"/>
        <end position="421"/>
    </location>
</feature>
<feature type="compositionally biased region" description="Basic residues" evidence="1">
    <location>
        <begin position="294"/>
        <end position="313"/>
    </location>
</feature>
<feature type="compositionally biased region" description="Polar residues" evidence="1">
    <location>
        <begin position="201"/>
        <end position="221"/>
    </location>
</feature>
<feature type="region of interest" description="Disordered" evidence="1">
    <location>
        <begin position="153"/>
        <end position="263"/>
    </location>
</feature>
<dbReference type="Proteomes" id="UP000075886">
    <property type="component" value="Unassembled WGS sequence"/>
</dbReference>
<feature type="compositionally biased region" description="Polar residues" evidence="1">
    <location>
        <begin position="282"/>
        <end position="293"/>
    </location>
</feature>
<reference evidence="3" key="1">
    <citation type="submission" date="2014-01" db="EMBL/GenBank/DDBJ databases">
        <title>The Genome Sequence of Anopheles farauti FAR1 (V2).</title>
        <authorList>
            <consortium name="The Broad Institute Genomics Platform"/>
            <person name="Neafsey D.E."/>
            <person name="Besansky N."/>
            <person name="Howell P."/>
            <person name="Walton C."/>
            <person name="Young S.K."/>
            <person name="Zeng Q."/>
            <person name="Gargeya S."/>
            <person name="Fitzgerald M."/>
            <person name="Haas B."/>
            <person name="Abouelleil A."/>
            <person name="Allen A.W."/>
            <person name="Alvarado L."/>
            <person name="Arachchi H.M."/>
            <person name="Berlin A.M."/>
            <person name="Chapman S.B."/>
            <person name="Gainer-Dewar J."/>
            <person name="Goldberg J."/>
            <person name="Griggs A."/>
            <person name="Gujja S."/>
            <person name="Hansen M."/>
            <person name="Howarth C."/>
            <person name="Imamovic A."/>
            <person name="Ireland A."/>
            <person name="Larimer J."/>
            <person name="McCowan C."/>
            <person name="Murphy C."/>
            <person name="Pearson M."/>
            <person name="Poon T.W."/>
            <person name="Priest M."/>
            <person name="Roberts A."/>
            <person name="Saif S."/>
            <person name="Shea T."/>
            <person name="Sisk P."/>
            <person name="Sykes S."/>
            <person name="Wortman J."/>
            <person name="Nusbaum C."/>
            <person name="Birren B."/>
        </authorList>
    </citation>
    <scope>NUCLEOTIDE SEQUENCE [LARGE SCALE GENOMIC DNA]</scope>
    <source>
        <strain evidence="3">FAR1</strain>
    </source>
</reference>
<feature type="region of interest" description="Disordered" evidence="1">
    <location>
        <begin position="282"/>
        <end position="325"/>
    </location>
</feature>
<evidence type="ECO:0000313" key="2">
    <source>
        <dbReference type="EnsemblMetazoa" id="AFAF003391-PA"/>
    </source>
</evidence>
<dbReference type="AlphaFoldDB" id="A0A182Q5D8"/>
<feature type="compositionally biased region" description="Low complexity" evidence="1">
    <location>
        <begin position="153"/>
        <end position="170"/>
    </location>
</feature>
<feature type="compositionally biased region" description="Basic residues" evidence="1">
    <location>
        <begin position="223"/>
        <end position="233"/>
    </location>
</feature>
<dbReference type="EnsemblMetazoa" id="AFAF003391-RA">
    <property type="protein sequence ID" value="AFAF003391-PA"/>
    <property type="gene ID" value="AFAF003391"/>
</dbReference>
<name>A0A182Q5D8_9DIPT</name>
<feature type="compositionally biased region" description="Basic residues" evidence="1">
    <location>
        <begin position="186"/>
        <end position="199"/>
    </location>
</feature>
<dbReference type="VEuPathDB" id="VectorBase:AFAF003391"/>
<evidence type="ECO:0000313" key="3">
    <source>
        <dbReference type="Proteomes" id="UP000075886"/>
    </source>
</evidence>
<keyword evidence="3" id="KW-1185">Reference proteome</keyword>
<organism evidence="2 3">
    <name type="scientific">Anopheles farauti</name>
    <dbReference type="NCBI Taxonomy" id="69004"/>
    <lineage>
        <taxon>Eukaryota</taxon>
        <taxon>Metazoa</taxon>
        <taxon>Ecdysozoa</taxon>
        <taxon>Arthropoda</taxon>
        <taxon>Hexapoda</taxon>
        <taxon>Insecta</taxon>
        <taxon>Pterygota</taxon>
        <taxon>Neoptera</taxon>
        <taxon>Endopterygota</taxon>
        <taxon>Diptera</taxon>
        <taxon>Nematocera</taxon>
        <taxon>Culicoidea</taxon>
        <taxon>Culicidae</taxon>
        <taxon>Anophelinae</taxon>
        <taxon>Anopheles</taxon>
    </lineage>
</organism>
<feature type="compositionally biased region" description="Basic and acidic residues" evidence="1">
    <location>
        <begin position="392"/>
        <end position="408"/>
    </location>
</feature>
<feature type="region of interest" description="Disordered" evidence="1">
    <location>
        <begin position="457"/>
        <end position="483"/>
    </location>
</feature>
<feature type="region of interest" description="Disordered" evidence="1">
    <location>
        <begin position="1"/>
        <end position="21"/>
    </location>
</feature>
<evidence type="ECO:0000256" key="1">
    <source>
        <dbReference type="SAM" id="MobiDB-lite"/>
    </source>
</evidence>
<dbReference type="EMBL" id="AXCN02002557">
    <property type="status" value="NOT_ANNOTATED_CDS"/>
    <property type="molecule type" value="Genomic_DNA"/>
</dbReference>
<dbReference type="STRING" id="69004.A0A182Q5D8"/>
<sequence length="576" mass="63670">MKGDSSPPFQSKRKVSPNRSFQQQEKWSFPFLTMSSDAWFDLISQALKSHPDTFVNGKQGPQFVTYWTLRSSLPPPSQPIDLPVSKEVIVTETLLLGKQENIGKLCRIIPRSNLQRNFVSDSSTRENMKGAKYGSVSVSIAYDFNRTKIMSTTASPSSSVAPKSTSSKSTIKQNKNKPSNSQTQKKSPKRCCRPLKKPAKANSQPINQRLQTKSNNETTGALNKRKRRGRHQQSKTANTPLGNGCNMKIENSTDLSSDDASVSTNSSLGFLIPLSNDFAGTNNPFYGQEQQPSKVHRTVRKSRPRKGAAKRGRSPSSVNCSLPNGKRLKKNMVIPHQDACLTSATPLAKMAVGQLRTLESSSVYGQHHNNQNNGKDSQINFACISKAPVLTKKADKPTNDDRMADRLRGSNKLTSQPPSVAPVLVVKAEEPTNRDRIADRLRFRGANKLKCLPLATLAMPSDKEQKRRGGRQPSEGVLNKNGGVDEDRCLRSNGCFPASESSNDNQSGACDEQHVSNRLRTFLCPIDLEPTKEKDNYGQIEVGVSRGLLNIIGKRTNLCGKTEHLLVRKEREQQDE</sequence>
<protein>
    <submittedName>
        <fullName evidence="2">Uncharacterized protein</fullName>
    </submittedName>
</protein>